<keyword evidence="2" id="KW-1185">Reference proteome</keyword>
<reference evidence="1 2" key="1">
    <citation type="submission" date="2019-10" db="EMBL/GenBank/DDBJ databases">
        <title>Comparative genomics of sulfur disproportionating microorganisms.</title>
        <authorList>
            <person name="Ward L.M."/>
            <person name="Bertran E."/>
            <person name="Johnston D."/>
        </authorList>
    </citation>
    <scope>NUCLEOTIDE SEQUENCE [LARGE SCALE GENOMIC DNA]</scope>
    <source>
        <strain evidence="1 2">DSM 14055</strain>
    </source>
</reference>
<dbReference type="OrthoDB" id="9787898at2"/>
<proteinExistence type="predicted"/>
<gene>
    <name evidence="1" type="ORF">GFC01_15370</name>
</gene>
<evidence type="ECO:0000313" key="1">
    <source>
        <dbReference type="EMBL" id="MQL53617.1"/>
    </source>
</evidence>
<dbReference type="AlphaFoldDB" id="A0A6N7IVW8"/>
<organism evidence="1 2">
    <name type="scientific">Desulfofundulus thermobenzoicus</name>
    <dbReference type="NCBI Taxonomy" id="29376"/>
    <lineage>
        <taxon>Bacteria</taxon>
        <taxon>Bacillati</taxon>
        <taxon>Bacillota</taxon>
        <taxon>Clostridia</taxon>
        <taxon>Eubacteriales</taxon>
        <taxon>Peptococcaceae</taxon>
        <taxon>Desulfofundulus</taxon>
    </lineage>
</organism>
<name>A0A6N7IVW8_9FIRM</name>
<dbReference type="EMBL" id="WHYR01000057">
    <property type="protein sequence ID" value="MQL53617.1"/>
    <property type="molecule type" value="Genomic_DNA"/>
</dbReference>
<dbReference type="Proteomes" id="UP000441717">
    <property type="component" value="Unassembled WGS sequence"/>
</dbReference>
<dbReference type="RefSeq" id="WP_152948080.1">
    <property type="nucleotide sequence ID" value="NZ_WHYR01000057.1"/>
</dbReference>
<protein>
    <submittedName>
        <fullName evidence="1">Uncharacterized protein</fullName>
    </submittedName>
</protein>
<comment type="caution">
    <text evidence="1">The sequence shown here is derived from an EMBL/GenBank/DDBJ whole genome shotgun (WGS) entry which is preliminary data.</text>
</comment>
<sequence>MSKLSNDWLVKCNNSKTELGGILLGYKKENKPVFIDFKNRDSDLGNKNFLFIIGKPGSGRRWFYEL</sequence>
<evidence type="ECO:0000313" key="2">
    <source>
        <dbReference type="Proteomes" id="UP000441717"/>
    </source>
</evidence>
<accession>A0A6N7IVW8</accession>